<dbReference type="EMBL" id="WWEN01000003">
    <property type="protein sequence ID" value="MYM55172.1"/>
    <property type="molecule type" value="Genomic_DNA"/>
</dbReference>
<evidence type="ECO:0000256" key="1">
    <source>
        <dbReference type="SAM" id="SignalP"/>
    </source>
</evidence>
<dbReference type="CDD" id="cd00442">
    <property type="entry name" value="Lyz-like"/>
    <property type="match status" value="1"/>
</dbReference>
<protein>
    <submittedName>
        <fullName evidence="3">Transglycosylase SLT domain-containing protein</fullName>
    </submittedName>
</protein>
<reference evidence="3 4" key="1">
    <citation type="submission" date="2020-01" db="EMBL/GenBank/DDBJ databases">
        <authorList>
            <person name="Chen S."/>
        </authorList>
    </citation>
    <scope>NUCLEOTIDE SEQUENCE [LARGE SCALE GENOMIC DNA]</scope>
    <source>
        <strain evidence="3 4">GS-10</strain>
    </source>
</reference>
<dbReference type="SUPFAM" id="SSF53955">
    <property type="entry name" value="Lysozyme-like"/>
    <property type="match status" value="1"/>
</dbReference>
<dbReference type="InterPro" id="IPR023346">
    <property type="entry name" value="Lysozyme-like_dom_sf"/>
</dbReference>
<feature type="domain" description="Transglycosylase SLT" evidence="2">
    <location>
        <begin position="7"/>
        <end position="191"/>
    </location>
</feature>
<sequence length="196" mass="22556">MSRTLRALVLLMVLASCGGGNYSAPRNLDDACSILSQRPKYGRAFKAAERRWGVPVHVQMATIYQESKFVGNARTPFRYVLGVIPMGRQSSAYGYAQALDATWEQYQRETRSHRAKRDNIRDAADFMGWYMTTNRDRNGVALDDARNQYLAYHEGHNGFARQTYRRKSWLMRIAGTVEARSDMYEAQLQSCPRRLR</sequence>
<proteinExistence type="predicted"/>
<evidence type="ECO:0000313" key="4">
    <source>
        <dbReference type="Proteomes" id="UP000479043"/>
    </source>
</evidence>
<dbReference type="Gene3D" id="1.10.530.10">
    <property type="match status" value="1"/>
</dbReference>
<dbReference type="AlphaFoldDB" id="A0A6L8LND4"/>
<feature type="chain" id="PRO_5026686691" evidence="1">
    <location>
        <begin position="24"/>
        <end position="196"/>
    </location>
</feature>
<dbReference type="InterPro" id="IPR045795">
    <property type="entry name" value="SLT_4"/>
</dbReference>
<organism evidence="3 4">
    <name type="scientific">Thalassovita mangrovi</name>
    <dbReference type="NCBI Taxonomy" id="2692236"/>
    <lineage>
        <taxon>Bacteria</taxon>
        <taxon>Pseudomonadati</taxon>
        <taxon>Pseudomonadota</taxon>
        <taxon>Alphaproteobacteria</taxon>
        <taxon>Rhodobacterales</taxon>
        <taxon>Roseobacteraceae</taxon>
        <taxon>Thalassovita</taxon>
    </lineage>
</organism>
<feature type="signal peptide" evidence="1">
    <location>
        <begin position="1"/>
        <end position="23"/>
    </location>
</feature>
<gene>
    <name evidence="3" type="ORF">GR167_07635</name>
</gene>
<keyword evidence="1" id="KW-0732">Signal</keyword>
<accession>A0A6L8LND4</accession>
<dbReference type="Pfam" id="PF19489">
    <property type="entry name" value="SLT_4"/>
    <property type="match status" value="1"/>
</dbReference>
<dbReference type="PROSITE" id="PS51257">
    <property type="entry name" value="PROKAR_LIPOPROTEIN"/>
    <property type="match status" value="1"/>
</dbReference>
<name>A0A6L8LND4_9RHOB</name>
<evidence type="ECO:0000259" key="2">
    <source>
        <dbReference type="Pfam" id="PF19489"/>
    </source>
</evidence>
<dbReference type="RefSeq" id="WP_160972877.1">
    <property type="nucleotide sequence ID" value="NZ_WWEN01000003.1"/>
</dbReference>
<comment type="caution">
    <text evidence="3">The sequence shown here is derived from an EMBL/GenBank/DDBJ whole genome shotgun (WGS) entry which is preliminary data.</text>
</comment>
<keyword evidence="4" id="KW-1185">Reference proteome</keyword>
<evidence type="ECO:0000313" key="3">
    <source>
        <dbReference type="EMBL" id="MYM55172.1"/>
    </source>
</evidence>
<dbReference type="Proteomes" id="UP000479043">
    <property type="component" value="Unassembled WGS sequence"/>
</dbReference>